<keyword evidence="2" id="KW-1185">Reference proteome</keyword>
<accession>A0ABV9KSW8</accession>
<reference evidence="2" key="1">
    <citation type="journal article" date="2019" name="Int. J. Syst. Evol. Microbiol.">
        <title>The Global Catalogue of Microorganisms (GCM) 10K type strain sequencing project: providing services to taxonomists for standard genome sequencing and annotation.</title>
        <authorList>
            <consortium name="The Broad Institute Genomics Platform"/>
            <consortium name="The Broad Institute Genome Sequencing Center for Infectious Disease"/>
            <person name="Wu L."/>
            <person name="Ma J."/>
        </authorList>
    </citation>
    <scope>NUCLEOTIDE SEQUENCE [LARGE SCALE GENOMIC DNA]</scope>
    <source>
        <strain evidence="2">CCUG 66188</strain>
    </source>
</reference>
<name>A0ABV9KSW8_9BACT</name>
<dbReference type="Proteomes" id="UP001596023">
    <property type="component" value="Unassembled WGS sequence"/>
</dbReference>
<dbReference type="InterPro" id="IPR027417">
    <property type="entry name" value="P-loop_NTPase"/>
</dbReference>
<gene>
    <name evidence="1" type="ORF">ACFO6W_06195</name>
</gene>
<dbReference type="SUPFAM" id="SSF52540">
    <property type="entry name" value="P-loop containing nucleoside triphosphate hydrolases"/>
    <property type="match status" value="1"/>
</dbReference>
<organism evidence="1 2">
    <name type="scientific">Dysgonomonas termitidis</name>
    <dbReference type="NCBI Taxonomy" id="1516126"/>
    <lineage>
        <taxon>Bacteria</taxon>
        <taxon>Pseudomonadati</taxon>
        <taxon>Bacteroidota</taxon>
        <taxon>Bacteroidia</taxon>
        <taxon>Bacteroidales</taxon>
        <taxon>Dysgonomonadaceae</taxon>
        <taxon>Dysgonomonas</taxon>
    </lineage>
</organism>
<protein>
    <submittedName>
        <fullName evidence="1">Uncharacterized protein</fullName>
    </submittedName>
</protein>
<dbReference type="RefSeq" id="WP_379994514.1">
    <property type="nucleotide sequence ID" value="NZ_JBHSGN010000050.1"/>
</dbReference>
<sequence length="545" mass="64051">MEYLLEKLRHRIKGAAIYQSPSGTRLYIPYSLDCPYPVTIKVFFEVINARLQLFVRIRSDVYNESWCDREAEQIKGNLNEQLYEILHDCELQCRNIPLHLRLRDNTSPFLSGASQEERDAVRFLCTRKAAALISESRSFRWSAAIGLAGSRRRAGQIRRLFIFLPHADIEPFKEKFFSLWEDLFFPVFLVPIESLSHNIRRYQLLAADADPATMVIIDSCHLFKSPQSVRSRRMEDITDRCNYKLIMTESMIVGNIHDVYMQYNLLSRLILRYYRWEDFARMHIIYGGYGGTQILGYKNLAYLVEKVKPYTYYREIRPESQPDQPVKTICCELTEKQRYYYSRKKNELLTMIEKNELGLYDVFRIFIQLQKIVCGFPLARGCDVQSYDTNKLPLLKEHLEDKSIIFCKFLFEIDLLRMFLGADNCAVIGNRGKGCFTKEKEQFMLEGKKYLISTLYFPDFRLSDIRNFSQILFFSLSFRYADYRRCFTYIEDCGMAGNVPVKRFVTNSGIDRAIVSNLQRKGKLAYELKQSLSDKSELIHFIKSL</sequence>
<evidence type="ECO:0000313" key="1">
    <source>
        <dbReference type="EMBL" id="MFC4673275.1"/>
    </source>
</evidence>
<evidence type="ECO:0000313" key="2">
    <source>
        <dbReference type="Proteomes" id="UP001596023"/>
    </source>
</evidence>
<proteinExistence type="predicted"/>
<dbReference type="EMBL" id="JBHSGN010000050">
    <property type="protein sequence ID" value="MFC4673275.1"/>
    <property type="molecule type" value="Genomic_DNA"/>
</dbReference>
<comment type="caution">
    <text evidence="1">The sequence shown here is derived from an EMBL/GenBank/DDBJ whole genome shotgun (WGS) entry which is preliminary data.</text>
</comment>